<sequence length="192" mass="21379">MASFTSNAEQGIKLRQMKHGATEAGLSKCKIPVHVYIGRMSTAENGDTNTSFGQTLRNAIPPHEPLLQNRASKQQFERDCLGNSVSMHVPVETIDSWSRGVRLRLLEDSNLECFHQTLSLERKKRQQLTGHEVQFASTSFRVGSWDRSGPASSAGALPESRALGRGDDGETSDFWMVKTDCRLLCIYQLIKP</sequence>
<dbReference type="AlphaFoldDB" id="A0A3S5CMN4"/>
<proteinExistence type="predicted"/>
<organism evidence="2 3">
    <name type="scientific">Protopolystoma xenopodis</name>
    <dbReference type="NCBI Taxonomy" id="117903"/>
    <lineage>
        <taxon>Eukaryota</taxon>
        <taxon>Metazoa</taxon>
        <taxon>Spiralia</taxon>
        <taxon>Lophotrochozoa</taxon>
        <taxon>Platyhelminthes</taxon>
        <taxon>Monogenea</taxon>
        <taxon>Polyopisthocotylea</taxon>
        <taxon>Polystomatidea</taxon>
        <taxon>Polystomatidae</taxon>
        <taxon>Protopolystoma</taxon>
    </lineage>
</organism>
<gene>
    <name evidence="2" type="ORF">PXEA_LOCUS26846</name>
</gene>
<comment type="caution">
    <text evidence="2">The sequence shown here is derived from an EMBL/GenBank/DDBJ whole genome shotgun (WGS) entry which is preliminary data.</text>
</comment>
<name>A0A3S5CMN4_9PLAT</name>
<evidence type="ECO:0000256" key="1">
    <source>
        <dbReference type="SAM" id="MobiDB-lite"/>
    </source>
</evidence>
<dbReference type="EMBL" id="CAAALY010245723">
    <property type="protein sequence ID" value="VEL33406.1"/>
    <property type="molecule type" value="Genomic_DNA"/>
</dbReference>
<evidence type="ECO:0000313" key="2">
    <source>
        <dbReference type="EMBL" id="VEL33406.1"/>
    </source>
</evidence>
<keyword evidence="3" id="KW-1185">Reference proteome</keyword>
<dbReference type="Proteomes" id="UP000784294">
    <property type="component" value="Unassembled WGS sequence"/>
</dbReference>
<feature type="region of interest" description="Disordered" evidence="1">
    <location>
        <begin position="144"/>
        <end position="167"/>
    </location>
</feature>
<protein>
    <submittedName>
        <fullName evidence="2">Uncharacterized protein</fullName>
    </submittedName>
</protein>
<reference evidence="2" key="1">
    <citation type="submission" date="2018-11" db="EMBL/GenBank/DDBJ databases">
        <authorList>
            <consortium name="Pathogen Informatics"/>
        </authorList>
    </citation>
    <scope>NUCLEOTIDE SEQUENCE</scope>
</reference>
<accession>A0A3S5CMN4</accession>
<evidence type="ECO:0000313" key="3">
    <source>
        <dbReference type="Proteomes" id="UP000784294"/>
    </source>
</evidence>